<evidence type="ECO:0000256" key="4">
    <source>
        <dbReference type="ARBA" id="ARBA00022839"/>
    </source>
</evidence>
<feature type="domain" description="PD-(D/E)XK endonuclease-like" evidence="7">
    <location>
        <begin position="731"/>
        <end position="862"/>
    </location>
</feature>
<keyword evidence="3" id="KW-0067">ATP-binding</keyword>
<evidence type="ECO:0000256" key="3">
    <source>
        <dbReference type="ARBA" id="ARBA00022806"/>
    </source>
</evidence>
<keyword evidence="3" id="KW-0547">Nucleotide-binding</keyword>
<accession>A0ABP8K8R8</accession>
<dbReference type="EMBL" id="BAABGM010000007">
    <property type="protein sequence ID" value="GAA4401937.1"/>
    <property type="molecule type" value="Genomic_DNA"/>
</dbReference>
<dbReference type="InterPro" id="IPR027417">
    <property type="entry name" value="P-loop_NTPase"/>
</dbReference>
<evidence type="ECO:0000259" key="7">
    <source>
        <dbReference type="Pfam" id="PF12705"/>
    </source>
</evidence>
<protein>
    <recommendedName>
        <fullName evidence="7">PD-(D/E)XK endonuclease-like domain-containing protein</fullName>
    </recommendedName>
</protein>
<evidence type="ECO:0000313" key="8">
    <source>
        <dbReference type="EMBL" id="GAA4401937.1"/>
    </source>
</evidence>
<comment type="caution">
    <text evidence="8">The sequence shown here is derived from an EMBL/GenBank/DDBJ whole genome shotgun (WGS) entry which is preliminary data.</text>
</comment>
<keyword evidence="5" id="KW-0234">DNA repair</keyword>
<keyword evidence="4" id="KW-0269">Exonuclease</keyword>
<name>A0ABP8K8R8_9MICO</name>
<keyword evidence="2" id="KW-0227">DNA damage</keyword>
<evidence type="ECO:0000256" key="1">
    <source>
        <dbReference type="ARBA" id="ARBA00022722"/>
    </source>
</evidence>
<organism evidence="8 9">
    <name type="scientific">Fodinibacter luteus</name>
    <dbReference type="NCBI Taxonomy" id="552064"/>
    <lineage>
        <taxon>Bacteria</taxon>
        <taxon>Bacillati</taxon>
        <taxon>Actinomycetota</taxon>
        <taxon>Actinomycetes</taxon>
        <taxon>Micrococcales</taxon>
        <taxon>Intrasporangiaceae</taxon>
        <taxon>Fodinibacter (ex Wang et al. 2009)</taxon>
    </lineage>
</organism>
<gene>
    <name evidence="8" type="ORF">GCM10023168_12020</name>
</gene>
<evidence type="ECO:0000313" key="9">
    <source>
        <dbReference type="Proteomes" id="UP001500945"/>
    </source>
</evidence>
<keyword evidence="1" id="KW-0540">Nuclease</keyword>
<proteinExistence type="predicted"/>
<dbReference type="Pfam" id="PF12705">
    <property type="entry name" value="PDDEXK_1"/>
    <property type="match status" value="1"/>
</dbReference>
<dbReference type="Proteomes" id="UP001500945">
    <property type="component" value="Unassembled WGS sequence"/>
</dbReference>
<evidence type="ECO:0000256" key="5">
    <source>
        <dbReference type="ARBA" id="ARBA00023204"/>
    </source>
</evidence>
<dbReference type="SUPFAM" id="SSF52540">
    <property type="entry name" value="P-loop containing nucleoside triphosphate hydrolases"/>
    <property type="match status" value="1"/>
</dbReference>
<feature type="region of interest" description="Disordered" evidence="6">
    <location>
        <begin position="247"/>
        <end position="270"/>
    </location>
</feature>
<evidence type="ECO:0000256" key="2">
    <source>
        <dbReference type="ARBA" id="ARBA00022763"/>
    </source>
</evidence>
<sequence length="916" mass="99033">MVTGEIRWVRYGPEALQALRGVVAEAKADDAMAPVTVLVPNNIAGIVARRFLAHGLGPDRRGIAAIRFTTLRHIAEQLAAPTFAGASRRPATSAVTAAAVRACLDTDPGTFAPVAAHPATARALARSHRALRDVDPEALPHLVRVSSLTADVVRLHQATRDRLIDGFYDTTDLLHTATNLLGSGAASTDELGTLVLYLPQDLDRAETWMLRALAAAAPGLHVVAALTATERPDAAVVAAVAAVTATQDRDTDRAHDGDREPHTPAREEPTAHRVLTASDADDEVRCAVREVVAALREHPAHRLAVLYANVSPYARLLHEHLAAAGITVNGAGVRPVAERATARLLLGLLENARTGFRRGDVMRTLGEVPLTTFTGARVSVARFERVSREAGVIGGEDWQAKLEAYVERQEHEAATTDYESSRAHARRNVEAGEQLLTFVTDLQRSLDDAARTSTWHALGRAMLDLLDAVLTEDRRRRLPLEEQYALGVVERVLTGLTALDTQGLAPSLLGLEEVLGVELESALPRVGRFGEGVLVAPLSQAVGLDLDEVWVVGLSEDLYPGRLHEDSLLPERVRAASAGQLPSTRTTLDTKHRQLLAAFDTAPRVTASFPRGDLRRSSERLPSRWLLPSLRALSGNPNLAATRWADGVGASQAWLHSSPSFAASVLDTDEPSTRQEWAMRAASATHDLEDDAVAAARELQRARESNEFTRFDGNLTGSEGLTDFATGERLVSPTSLERYAICPHAWFVQRMLHVEPVESPEEAIEINALDVGNIVHESFDQLVTEATERGELPGYGQPWSDAQRRRLQEIGAATADRFESEGLTGHPRLWPVARLRLLTTLDRMVTDDNEWRRGSAPGWSPASWPSASTAPSRSASTFRMPGASPSTVPPTRSTRPATEPSSSRTSRPAAPARSAA</sequence>
<keyword evidence="3" id="KW-0347">Helicase</keyword>
<feature type="compositionally biased region" description="Low complexity" evidence="6">
    <location>
        <begin position="854"/>
        <end position="916"/>
    </location>
</feature>
<reference evidence="9" key="1">
    <citation type="journal article" date="2019" name="Int. J. Syst. Evol. Microbiol.">
        <title>The Global Catalogue of Microorganisms (GCM) 10K type strain sequencing project: providing services to taxonomists for standard genome sequencing and annotation.</title>
        <authorList>
            <consortium name="The Broad Institute Genomics Platform"/>
            <consortium name="The Broad Institute Genome Sequencing Center for Infectious Disease"/>
            <person name="Wu L."/>
            <person name="Ma J."/>
        </authorList>
    </citation>
    <scope>NUCLEOTIDE SEQUENCE [LARGE SCALE GENOMIC DNA]</scope>
    <source>
        <strain evidence="9">JCM 17809</strain>
    </source>
</reference>
<evidence type="ECO:0000256" key="6">
    <source>
        <dbReference type="SAM" id="MobiDB-lite"/>
    </source>
</evidence>
<keyword evidence="9" id="KW-1185">Reference proteome</keyword>
<dbReference type="InterPro" id="IPR038726">
    <property type="entry name" value="PDDEXK_AddAB-type"/>
</dbReference>
<keyword evidence="4" id="KW-0378">Hydrolase</keyword>
<feature type="region of interest" description="Disordered" evidence="6">
    <location>
        <begin position="849"/>
        <end position="916"/>
    </location>
</feature>